<dbReference type="EMBL" id="FZTC01000019">
    <property type="protein sequence ID" value="SNU35875.1"/>
    <property type="molecule type" value="Genomic_DNA"/>
</dbReference>
<gene>
    <name evidence="1" type="ORF">KOSB73_260599</name>
</gene>
<dbReference type="Proteomes" id="UP000220639">
    <property type="component" value="Unassembled WGS sequence"/>
</dbReference>
<evidence type="ECO:0000313" key="2">
    <source>
        <dbReference type="Proteomes" id="UP000220639"/>
    </source>
</evidence>
<reference evidence="2" key="1">
    <citation type="submission" date="2017-08" db="EMBL/GenBank/DDBJ databases">
        <authorList>
            <person name="Brisse S."/>
        </authorList>
    </citation>
    <scope>NUCLEOTIDE SEQUENCE [LARGE SCALE GENOMIC DNA]</scope>
    <source>
        <strain evidence="2">06D021</strain>
    </source>
</reference>
<proteinExistence type="predicted"/>
<evidence type="ECO:0000313" key="1">
    <source>
        <dbReference type="EMBL" id="SNU35875.1"/>
    </source>
</evidence>
<name>A0A285B4Q2_9ENTR</name>
<sequence>MHITTFVGKNPHSNAGKSLTQVICGVGCLPLNSPPVEGSKIALPPRLRVNTKINIATPLHN</sequence>
<protein>
    <submittedName>
        <fullName evidence="1">Uncharacterized protein</fullName>
    </submittedName>
</protein>
<accession>A0A285B4Q2</accession>
<organism evidence="1 2">
    <name type="scientific">Klebsiella grimontii</name>
    <dbReference type="NCBI Taxonomy" id="2058152"/>
    <lineage>
        <taxon>Bacteria</taxon>
        <taxon>Pseudomonadati</taxon>
        <taxon>Pseudomonadota</taxon>
        <taxon>Gammaproteobacteria</taxon>
        <taxon>Enterobacterales</taxon>
        <taxon>Enterobacteriaceae</taxon>
        <taxon>Klebsiella/Raoultella group</taxon>
        <taxon>Klebsiella</taxon>
    </lineage>
</organism>
<dbReference type="AlphaFoldDB" id="A0A285B4Q2"/>